<dbReference type="InterPro" id="IPR036457">
    <property type="entry name" value="PPM-type-like_dom_sf"/>
</dbReference>
<accession>A0A1I8HY89</accession>
<evidence type="ECO:0000313" key="3">
    <source>
        <dbReference type="WBParaSite" id="maker-uti_cns_0008636-snap-gene-0.9-mRNA-1"/>
    </source>
</evidence>
<dbReference type="Gene3D" id="3.60.40.10">
    <property type="entry name" value="PPM-type phosphatase domain"/>
    <property type="match status" value="1"/>
</dbReference>
<feature type="compositionally biased region" description="Polar residues" evidence="1">
    <location>
        <begin position="19"/>
        <end position="33"/>
    </location>
</feature>
<evidence type="ECO:0000256" key="1">
    <source>
        <dbReference type="SAM" id="MobiDB-lite"/>
    </source>
</evidence>
<keyword evidence="2" id="KW-1185">Reference proteome</keyword>
<evidence type="ECO:0000313" key="2">
    <source>
        <dbReference type="Proteomes" id="UP000095280"/>
    </source>
</evidence>
<sequence length="331" mass="35668">NRSLDQKTTAKPQQQPQPSRASLLSSCAPTNPRTENEADDEVNASTVRSDGFNIYAAGFGCDSRAPCWTAARLLSDSASPGTILYTGLFDAIGGGPDCARAVAAMSADYAAVAHLHTPSRQRRHSCSFARQGVSPSMSIWRNRTLSDSQASWEETLRDDNAQHQQLATHLGGAGLLADRLPADLLDCHSDAIDRLLSDRIPVSTVEDRLGWALHRLDADLCGLTLPSPSDPCCVPMHGEWARRLAQTGAVGTAVSMETSVRSGGRCLRIAQIGDGAAVIGSVSATGATWDWRRPVAPHTIENWREVRRLAQRFPEPAARADLFARNCFLGE</sequence>
<dbReference type="Proteomes" id="UP000095280">
    <property type="component" value="Unplaced"/>
</dbReference>
<organism evidence="2 3">
    <name type="scientific">Macrostomum lignano</name>
    <dbReference type="NCBI Taxonomy" id="282301"/>
    <lineage>
        <taxon>Eukaryota</taxon>
        <taxon>Metazoa</taxon>
        <taxon>Spiralia</taxon>
        <taxon>Lophotrochozoa</taxon>
        <taxon>Platyhelminthes</taxon>
        <taxon>Rhabditophora</taxon>
        <taxon>Macrostomorpha</taxon>
        <taxon>Macrostomida</taxon>
        <taxon>Macrostomidae</taxon>
        <taxon>Macrostomum</taxon>
    </lineage>
</organism>
<dbReference type="WBParaSite" id="maker-uti_cns_0008636-snap-gene-0.9-mRNA-1">
    <property type="protein sequence ID" value="maker-uti_cns_0008636-snap-gene-0.9-mRNA-1"/>
    <property type="gene ID" value="maker-uti_cns_0008636-snap-gene-0.9"/>
</dbReference>
<feature type="compositionally biased region" description="Polar residues" evidence="1">
    <location>
        <begin position="1"/>
        <end position="11"/>
    </location>
</feature>
<dbReference type="AlphaFoldDB" id="A0A1I8HY89"/>
<reference evidence="3" key="1">
    <citation type="submission" date="2016-11" db="UniProtKB">
        <authorList>
            <consortium name="WormBaseParasite"/>
        </authorList>
    </citation>
    <scope>IDENTIFICATION</scope>
</reference>
<name>A0A1I8HY89_9PLAT</name>
<proteinExistence type="predicted"/>
<feature type="region of interest" description="Disordered" evidence="1">
    <location>
        <begin position="1"/>
        <end position="42"/>
    </location>
</feature>
<protein>
    <submittedName>
        <fullName evidence="3">Deacylase</fullName>
    </submittedName>
</protein>